<dbReference type="Pfam" id="PF01746">
    <property type="entry name" value="tRNA_m1G_MT"/>
    <property type="match status" value="1"/>
</dbReference>
<dbReference type="InterPro" id="IPR023148">
    <property type="entry name" value="tRNA_m1G_MeTrfase_C_sf"/>
</dbReference>
<evidence type="ECO:0000256" key="16">
    <source>
        <dbReference type="PIRSR" id="PIRSR000386-1"/>
    </source>
</evidence>
<evidence type="ECO:0000256" key="6">
    <source>
        <dbReference type="ARBA" id="ARBA00014679"/>
    </source>
</evidence>
<dbReference type="EMBL" id="DVGZ01000004">
    <property type="protein sequence ID" value="HIR46105.1"/>
    <property type="molecule type" value="Genomic_DNA"/>
</dbReference>
<evidence type="ECO:0000256" key="17">
    <source>
        <dbReference type="RuleBase" id="RU003464"/>
    </source>
</evidence>
<dbReference type="AlphaFoldDB" id="A0A9D1AMC9"/>
<dbReference type="HAMAP" id="MF_00605">
    <property type="entry name" value="TrmD"/>
    <property type="match status" value="1"/>
</dbReference>
<dbReference type="GO" id="GO:0005829">
    <property type="term" value="C:cytosol"/>
    <property type="evidence" value="ECO:0007669"/>
    <property type="project" value="TreeGrafter"/>
</dbReference>
<dbReference type="Gene3D" id="1.10.1270.20">
    <property type="entry name" value="tRNA(m1g37)methyltransferase, domain 2"/>
    <property type="match status" value="1"/>
</dbReference>
<feature type="binding site" evidence="15 16">
    <location>
        <position position="113"/>
    </location>
    <ligand>
        <name>S-adenosyl-L-methionine</name>
        <dbReference type="ChEBI" id="CHEBI:59789"/>
    </ligand>
</feature>
<dbReference type="InterPro" id="IPR016009">
    <property type="entry name" value="tRNA_MeTrfase_TRMD/TRM10"/>
</dbReference>
<keyword evidence="8 15" id="KW-0489">Methyltransferase</keyword>
<dbReference type="PANTHER" id="PTHR46417:SF1">
    <property type="entry name" value="TRNA (GUANINE-N(1)-)-METHYLTRANSFERASE"/>
    <property type="match status" value="1"/>
</dbReference>
<evidence type="ECO:0000256" key="10">
    <source>
        <dbReference type="ARBA" id="ARBA00022691"/>
    </source>
</evidence>
<comment type="caution">
    <text evidence="19">The sequence shown here is derived from an EMBL/GenBank/DDBJ whole genome shotgun (WGS) entry which is preliminary data.</text>
</comment>
<evidence type="ECO:0000256" key="7">
    <source>
        <dbReference type="ARBA" id="ARBA00022490"/>
    </source>
</evidence>
<dbReference type="NCBIfam" id="NF000648">
    <property type="entry name" value="PRK00026.1"/>
    <property type="match status" value="1"/>
</dbReference>
<dbReference type="GO" id="GO:0052906">
    <property type="term" value="F:tRNA (guanine(37)-N1)-methyltransferase activity"/>
    <property type="evidence" value="ECO:0007669"/>
    <property type="project" value="UniProtKB-UniRule"/>
</dbReference>
<gene>
    <name evidence="15 19" type="primary">trmD</name>
    <name evidence="19" type="ORF">IAB89_00375</name>
</gene>
<dbReference type="PANTHER" id="PTHR46417">
    <property type="entry name" value="TRNA (GUANINE-N(1)-)-METHYLTRANSFERASE"/>
    <property type="match status" value="1"/>
</dbReference>
<evidence type="ECO:0000256" key="13">
    <source>
        <dbReference type="ARBA" id="ARBA00033392"/>
    </source>
</evidence>
<protein>
    <recommendedName>
        <fullName evidence="6 15">tRNA (guanine-N(1)-)-methyltransferase</fullName>
        <ecNumber evidence="5 15">2.1.1.228</ecNumber>
    </recommendedName>
    <alternativeName>
        <fullName evidence="12 15">M1G-methyltransferase</fullName>
    </alternativeName>
    <alternativeName>
        <fullName evidence="13 15">tRNA [GM37] methyltransferase</fullName>
    </alternativeName>
</protein>
<evidence type="ECO:0000256" key="4">
    <source>
        <dbReference type="ARBA" id="ARBA00011738"/>
    </source>
</evidence>
<dbReference type="FunFam" id="1.10.1270.20:FF:000001">
    <property type="entry name" value="tRNA (guanine-N(1)-)-methyltransferase"/>
    <property type="match status" value="1"/>
</dbReference>
<dbReference type="InterPro" id="IPR002649">
    <property type="entry name" value="tRNA_m1G_MeTrfase_TrmD"/>
</dbReference>
<evidence type="ECO:0000256" key="2">
    <source>
        <dbReference type="ARBA" id="ARBA00004496"/>
    </source>
</evidence>
<accession>A0A9D1AMC9</accession>
<evidence type="ECO:0000256" key="3">
    <source>
        <dbReference type="ARBA" id="ARBA00007630"/>
    </source>
</evidence>
<dbReference type="PIRSF" id="PIRSF000386">
    <property type="entry name" value="tRNA_mtase"/>
    <property type="match status" value="1"/>
</dbReference>
<evidence type="ECO:0000259" key="18">
    <source>
        <dbReference type="Pfam" id="PF01746"/>
    </source>
</evidence>
<dbReference type="GO" id="GO:0002939">
    <property type="term" value="P:tRNA N1-guanine methylation"/>
    <property type="evidence" value="ECO:0007669"/>
    <property type="project" value="TreeGrafter"/>
</dbReference>
<comment type="similarity">
    <text evidence="3 15 17">Belongs to the RNA methyltransferase TrmD family.</text>
</comment>
<feature type="binding site" evidence="15 16">
    <location>
        <begin position="133"/>
        <end position="138"/>
    </location>
    <ligand>
        <name>S-adenosyl-L-methionine</name>
        <dbReference type="ChEBI" id="CHEBI:59789"/>
    </ligand>
</feature>
<comment type="function">
    <text evidence="1 15 17">Specifically methylates guanosine-37 in various tRNAs.</text>
</comment>
<dbReference type="NCBIfam" id="TIGR00088">
    <property type="entry name" value="trmD"/>
    <property type="match status" value="1"/>
</dbReference>
<evidence type="ECO:0000256" key="9">
    <source>
        <dbReference type="ARBA" id="ARBA00022679"/>
    </source>
</evidence>
<organism evidence="19 20">
    <name type="scientific">Candidatus Caccousia avicola</name>
    <dbReference type="NCBI Taxonomy" id="2840721"/>
    <lineage>
        <taxon>Bacteria</taxon>
        <taxon>Bacillati</taxon>
        <taxon>Bacillota</taxon>
        <taxon>Clostridia</taxon>
        <taxon>Eubacteriales</taxon>
        <taxon>Oscillospiraceae</taxon>
        <taxon>Oscillospiraceae incertae sedis</taxon>
        <taxon>Candidatus Caccousia</taxon>
    </lineage>
</organism>
<keyword evidence="7 15" id="KW-0963">Cytoplasm</keyword>
<dbReference type="InterPro" id="IPR029026">
    <property type="entry name" value="tRNA_m1G_MTases_N"/>
</dbReference>
<keyword evidence="11 15" id="KW-0819">tRNA processing</keyword>
<evidence type="ECO:0000256" key="14">
    <source>
        <dbReference type="ARBA" id="ARBA00047783"/>
    </source>
</evidence>
<keyword evidence="10 15" id="KW-0949">S-adenosyl-L-methionine</keyword>
<evidence type="ECO:0000256" key="1">
    <source>
        <dbReference type="ARBA" id="ARBA00002634"/>
    </source>
</evidence>
<name>A0A9D1AMC9_9FIRM</name>
<dbReference type="SUPFAM" id="SSF75217">
    <property type="entry name" value="alpha/beta knot"/>
    <property type="match status" value="1"/>
</dbReference>
<keyword evidence="9 15" id="KW-0808">Transferase</keyword>
<dbReference type="FunFam" id="3.40.1280.10:FF:000001">
    <property type="entry name" value="tRNA (guanine-N(1)-)-methyltransferase"/>
    <property type="match status" value="1"/>
</dbReference>
<comment type="subunit">
    <text evidence="4 15 17">Homodimer.</text>
</comment>
<evidence type="ECO:0000256" key="5">
    <source>
        <dbReference type="ARBA" id="ARBA00012807"/>
    </source>
</evidence>
<evidence type="ECO:0000313" key="19">
    <source>
        <dbReference type="EMBL" id="HIR46105.1"/>
    </source>
</evidence>
<dbReference type="Proteomes" id="UP000824242">
    <property type="component" value="Unassembled WGS sequence"/>
</dbReference>
<dbReference type="CDD" id="cd18080">
    <property type="entry name" value="TrmD-like"/>
    <property type="match status" value="1"/>
</dbReference>
<evidence type="ECO:0000256" key="15">
    <source>
        <dbReference type="HAMAP-Rule" id="MF_00605"/>
    </source>
</evidence>
<dbReference type="EC" id="2.1.1.228" evidence="5 15"/>
<evidence type="ECO:0000256" key="8">
    <source>
        <dbReference type="ARBA" id="ARBA00022603"/>
    </source>
</evidence>
<proteinExistence type="inferred from homology"/>
<evidence type="ECO:0000256" key="11">
    <source>
        <dbReference type="ARBA" id="ARBA00022694"/>
    </source>
</evidence>
<reference evidence="19" key="1">
    <citation type="submission" date="2020-10" db="EMBL/GenBank/DDBJ databases">
        <authorList>
            <person name="Gilroy R."/>
        </authorList>
    </citation>
    <scope>NUCLEOTIDE SEQUENCE</scope>
    <source>
        <strain evidence="19">ChiSxjej1B13-7958</strain>
    </source>
</reference>
<evidence type="ECO:0000256" key="12">
    <source>
        <dbReference type="ARBA" id="ARBA00029736"/>
    </source>
</evidence>
<comment type="subcellular location">
    <subcellularLocation>
        <location evidence="2 15 17">Cytoplasm</location>
    </subcellularLocation>
</comment>
<feature type="domain" description="tRNA methyltransferase TRMD/TRM10-type" evidence="18">
    <location>
        <begin position="1"/>
        <end position="225"/>
    </location>
</feature>
<reference evidence="19" key="2">
    <citation type="journal article" date="2021" name="PeerJ">
        <title>Extensive microbial diversity within the chicken gut microbiome revealed by metagenomics and culture.</title>
        <authorList>
            <person name="Gilroy R."/>
            <person name="Ravi A."/>
            <person name="Getino M."/>
            <person name="Pursley I."/>
            <person name="Horton D.L."/>
            <person name="Alikhan N.F."/>
            <person name="Baker D."/>
            <person name="Gharbi K."/>
            <person name="Hall N."/>
            <person name="Watson M."/>
            <person name="Adriaenssens E.M."/>
            <person name="Foster-Nyarko E."/>
            <person name="Jarju S."/>
            <person name="Secka A."/>
            <person name="Antonio M."/>
            <person name="Oren A."/>
            <person name="Chaudhuri R.R."/>
            <person name="La Ragione R."/>
            <person name="Hildebrand F."/>
            <person name="Pallen M.J."/>
        </authorList>
    </citation>
    <scope>NUCLEOTIDE SEQUENCE</scope>
    <source>
        <strain evidence="19">ChiSxjej1B13-7958</strain>
    </source>
</reference>
<dbReference type="Gene3D" id="3.40.1280.10">
    <property type="match status" value="1"/>
</dbReference>
<comment type="catalytic activity">
    <reaction evidence="14 15 17">
        <text>guanosine(37) in tRNA + S-adenosyl-L-methionine = N(1)-methylguanosine(37) in tRNA + S-adenosyl-L-homocysteine + H(+)</text>
        <dbReference type="Rhea" id="RHEA:36899"/>
        <dbReference type="Rhea" id="RHEA-COMP:10145"/>
        <dbReference type="Rhea" id="RHEA-COMP:10147"/>
        <dbReference type="ChEBI" id="CHEBI:15378"/>
        <dbReference type="ChEBI" id="CHEBI:57856"/>
        <dbReference type="ChEBI" id="CHEBI:59789"/>
        <dbReference type="ChEBI" id="CHEBI:73542"/>
        <dbReference type="ChEBI" id="CHEBI:74269"/>
        <dbReference type="EC" id="2.1.1.228"/>
    </reaction>
</comment>
<sequence>MRIDLLTLFPEMCETVMAESIVGRARRKGVLQVCCHQFRDFSGNKHNRVDDNLFGGGMGMLLMAEPIAACLDDVMEQLGKRPHILYMSPQGKTLTQQRVRELAQEENLIILCGHYEGVDERVLEAYVDEEVSLGDFVLTGGEIPALALADAVSRMIPGVLSADECFEEESHFSGLLEYPQYTRPAVWRGREVPPVLLTGHHANIRRWRHEQSLLRTAQKRPELLQSAELTQKDLDFLREQGFSLPSESDVSC</sequence>
<evidence type="ECO:0000313" key="20">
    <source>
        <dbReference type="Proteomes" id="UP000824242"/>
    </source>
</evidence>
<dbReference type="InterPro" id="IPR029028">
    <property type="entry name" value="Alpha/beta_knot_MTases"/>
</dbReference>